<organism evidence="10 11">
    <name type="scientific">Anas platyrhynchos</name>
    <name type="common">Mallard</name>
    <name type="synonym">Anas boschas</name>
    <dbReference type="NCBI Taxonomy" id="8839"/>
    <lineage>
        <taxon>Eukaryota</taxon>
        <taxon>Metazoa</taxon>
        <taxon>Chordata</taxon>
        <taxon>Craniata</taxon>
        <taxon>Vertebrata</taxon>
        <taxon>Euteleostomi</taxon>
        <taxon>Archelosauria</taxon>
        <taxon>Archosauria</taxon>
        <taxon>Dinosauria</taxon>
        <taxon>Saurischia</taxon>
        <taxon>Theropoda</taxon>
        <taxon>Coelurosauria</taxon>
        <taxon>Aves</taxon>
        <taxon>Neognathae</taxon>
        <taxon>Galloanserae</taxon>
        <taxon>Anseriformes</taxon>
        <taxon>Anatidae</taxon>
        <taxon>Anatinae</taxon>
        <taxon>Anas</taxon>
    </lineage>
</organism>
<evidence type="ECO:0000313" key="11">
    <source>
        <dbReference type="Proteomes" id="UP000694400"/>
    </source>
</evidence>
<keyword evidence="2" id="KW-0677">Repeat</keyword>
<dbReference type="PRINTS" id="PR00320">
    <property type="entry name" value="GPROTEINBRPT"/>
</dbReference>
<evidence type="ECO:0000259" key="7">
    <source>
        <dbReference type="Pfam" id="PF23774"/>
    </source>
</evidence>
<feature type="compositionally biased region" description="Low complexity" evidence="5">
    <location>
        <begin position="795"/>
        <end position="815"/>
    </location>
</feature>
<dbReference type="Proteomes" id="UP000694400">
    <property type="component" value="Chromosome 14"/>
</dbReference>
<evidence type="ECO:0000313" key="10">
    <source>
        <dbReference type="Ensembl" id="ENSAPLP00020010412.1"/>
    </source>
</evidence>
<dbReference type="SUPFAM" id="SSF50998">
    <property type="entry name" value="Quinoprotein alcohol dehydrogenase-like"/>
    <property type="match status" value="2"/>
</dbReference>
<evidence type="ECO:0000256" key="3">
    <source>
        <dbReference type="PROSITE-ProRule" id="PRU00221"/>
    </source>
</evidence>
<dbReference type="FunFam" id="2.130.10.10:FF:000213">
    <property type="entry name" value="gem-associated protein 5 isoform X1"/>
    <property type="match status" value="1"/>
</dbReference>
<evidence type="ECO:0000259" key="8">
    <source>
        <dbReference type="Pfam" id="PF23775"/>
    </source>
</evidence>
<protein>
    <submittedName>
        <fullName evidence="10">Gem nuclear organelle associated protein 5</fullName>
    </submittedName>
</protein>
<keyword evidence="4" id="KW-0175">Coiled coil</keyword>
<feature type="compositionally biased region" description="Basic and acidic residues" evidence="5">
    <location>
        <begin position="765"/>
        <end position="793"/>
    </location>
</feature>
<dbReference type="GO" id="GO:0000387">
    <property type="term" value="P:spliceosomal snRNP assembly"/>
    <property type="evidence" value="ECO:0007669"/>
    <property type="project" value="TreeGrafter"/>
</dbReference>
<evidence type="ECO:0000256" key="1">
    <source>
        <dbReference type="ARBA" id="ARBA00022574"/>
    </source>
</evidence>
<dbReference type="InterPro" id="IPR056420">
    <property type="entry name" value="GEMI5_RBS"/>
</dbReference>
<feature type="domain" description="Gem-associated protein 5 TPR" evidence="7">
    <location>
        <begin position="894"/>
        <end position="1102"/>
    </location>
</feature>
<dbReference type="SMART" id="SM00320">
    <property type="entry name" value="WD40"/>
    <property type="match status" value="12"/>
</dbReference>
<dbReference type="InterPro" id="IPR056421">
    <property type="entry name" value="TPR_GEMI5"/>
</dbReference>
<keyword evidence="1 3" id="KW-0853">WD repeat</keyword>
<feature type="coiled-coil region" evidence="4">
    <location>
        <begin position="1381"/>
        <end position="1408"/>
    </location>
</feature>
<dbReference type="InterPro" id="IPR020472">
    <property type="entry name" value="WD40_PAC1"/>
</dbReference>
<feature type="repeat" description="WD" evidence="3">
    <location>
        <begin position="59"/>
        <end position="97"/>
    </location>
</feature>
<reference evidence="10" key="2">
    <citation type="submission" date="2025-08" db="UniProtKB">
        <authorList>
            <consortium name="Ensembl"/>
        </authorList>
    </citation>
    <scope>IDENTIFICATION</scope>
</reference>
<dbReference type="InterPro" id="IPR056432">
    <property type="entry name" value="Beta-prop_GEMI5_1st"/>
</dbReference>
<feature type="region of interest" description="Disordered" evidence="5">
    <location>
        <begin position="1317"/>
        <end position="1367"/>
    </location>
</feature>
<dbReference type="Ensembl" id="ENSAPLT00020011214.1">
    <property type="protein sequence ID" value="ENSAPLP00020010412.1"/>
    <property type="gene ID" value="ENSAPLG00020007657.1"/>
</dbReference>
<feature type="domain" description="Gem-associated protein 5 RBS" evidence="9">
    <location>
        <begin position="1159"/>
        <end position="1518"/>
    </location>
</feature>
<dbReference type="Pfam" id="PF23770">
    <property type="entry name" value="Beta-prop_RIG_1st"/>
    <property type="match status" value="1"/>
</dbReference>
<reference evidence="10" key="3">
    <citation type="submission" date="2025-09" db="UniProtKB">
        <authorList>
            <consortium name="Ensembl"/>
        </authorList>
    </citation>
    <scope>IDENTIFICATION</scope>
</reference>
<evidence type="ECO:0000256" key="2">
    <source>
        <dbReference type="ARBA" id="ARBA00022737"/>
    </source>
</evidence>
<dbReference type="PANTHER" id="PTHR46362:SF1">
    <property type="entry name" value="GEM-ASSOCIATED PROTEIN 5"/>
    <property type="match status" value="1"/>
</dbReference>
<feature type="domain" description="Gem-associated protein 5 first beta-propeller" evidence="6">
    <location>
        <begin position="85"/>
        <end position="209"/>
    </location>
</feature>
<dbReference type="InterPro" id="IPR001680">
    <property type="entry name" value="WD40_rpt"/>
</dbReference>
<name>A0A8B9SRZ3_ANAPL</name>
<evidence type="ECO:0000256" key="5">
    <source>
        <dbReference type="SAM" id="MobiDB-lite"/>
    </source>
</evidence>
<reference evidence="10" key="1">
    <citation type="submission" date="2019-08" db="EMBL/GenBank/DDBJ databases">
        <title>Three high-quality genomes provides insights into domestication of ducks.</title>
        <authorList>
            <person name="Hou Z.C."/>
            <person name="Zhu F."/>
            <person name="Yin Z.T."/>
            <person name="Zhang F."/>
        </authorList>
    </citation>
    <scope>NUCLEOTIDE SEQUENCE [LARGE SCALE GENOMIC DNA]</scope>
</reference>
<dbReference type="PANTHER" id="PTHR46362">
    <property type="entry name" value="GEM-ASSOCIATED PROTEIN 5"/>
    <property type="match status" value="1"/>
</dbReference>
<feature type="repeat" description="WD" evidence="3">
    <location>
        <begin position="240"/>
        <end position="263"/>
    </location>
</feature>
<evidence type="ECO:0000259" key="6">
    <source>
        <dbReference type="Pfam" id="PF23770"/>
    </source>
</evidence>
<dbReference type="InterPro" id="IPR052640">
    <property type="entry name" value="Gemin-5"/>
</dbReference>
<accession>A0A8B9SRZ3</accession>
<feature type="compositionally biased region" description="Basic residues" evidence="5">
    <location>
        <begin position="739"/>
        <end position="748"/>
    </location>
</feature>
<dbReference type="PROSITE" id="PS00678">
    <property type="entry name" value="WD_REPEATS_1"/>
    <property type="match status" value="2"/>
</dbReference>
<dbReference type="Pfam" id="PF23775">
    <property type="entry name" value="Beta-prop_RIG_2nd"/>
    <property type="match status" value="1"/>
</dbReference>
<dbReference type="InterPro" id="IPR056424">
    <property type="entry name" value="Beta-prop_GEMI5_2nd"/>
</dbReference>
<feature type="repeat" description="WD" evidence="3">
    <location>
        <begin position="635"/>
        <end position="677"/>
    </location>
</feature>
<feature type="region of interest" description="Disordered" evidence="5">
    <location>
        <begin position="717"/>
        <end position="815"/>
    </location>
</feature>
<evidence type="ECO:0000259" key="9">
    <source>
        <dbReference type="Pfam" id="PF23777"/>
    </source>
</evidence>
<dbReference type="Pfam" id="PF23774">
    <property type="entry name" value="TPR_GEMI5"/>
    <property type="match status" value="1"/>
</dbReference>
<dbReference type="GO" id="GO:0003730">
    <property type="term" value="F:mRNA 3'-UTR binding"/>
    <property type="evidence" value="ECO:0007669"/>
    <property type="project" value="TreeGrafter"/>
</dbReference>
<dbReference type="PROSITE" id="PS50082">
    <property type="entry name" value="WD_REPEATS_2"/>
    <property type="match status" value="3"/>
</dbReference>
<dbReference type="GO" id="GO:0005634">
    <property type="term" value="C:nucleus"/>
    <property type="evidence" value="ECO:0007669"/>
    <property type="project" value="TreeGrafter"/>
</dbReference>
<sequence length="1532" mass="170052">MAAGTGTAAGRVLPASPNWYCSRCSDTSADGRFFGFAARHRICLLDVSSPAAPAFYGELLGHTDRVGAFAFCRHPAHGGLCASGSDDGSVQLWDADSLGPLAEHDLHQNAVSALHWSPLVKDLVVSGDEKGIIVCYWHSRSDSQQFFPEPRTIFCLTCSPHNENLVAVGYKDGMVIVIDISRKKEILHRLRGHDDEIHCLAWCPVPGEERLPAWQDEVQEAGEVPNGELSQDATTKKGCYLASGSKDQTIRIWSCTRGRSVMTLKLPPTKRRGGAIDPAVKERIWLTVHWPCGRSTEIVSSSFGGELLLWDLTQPGKRKWTLLGSSEGQNHSRIVFNLCSVKHQDKELLFSISMDRDVKCWDLSTLDCSWTMPSLGGFVYSLAFSPVDPGCLAIGVGDSMIRVWNTLSMSNIYDVKTFWQSIKSKVTALSWHPAKEGCLAFGTDDGKVGIFDTFSSSAKNKPPQISSTYHKKTVYTLAWGPPTPPLSSGEGEQPSVTLYSCAGEGIVFQHNPWKLSGEANDINKVIRDTNSIKHKLPARTEISWKPDGKLLALGNEDGSIEIFQAPSLKLLCTIQQHHKLINAIRWHHEHGSQPELSYLIASGSVNATIYVHNLKSVVENTSESPLTITEPFRTLSGHTAKITSLSWSPHHEGRLVSACYDGTAQVWDVMKEEPLCNYRGHQGRLLCVQWSPVDSDSVYTGADDFYVHKWYISKQEHTRPPQGKKSIELEKKRSIQPKVKAKKKKKPIGKSPAKQDLSDVANGDESVKDVLLEENGVSDHEGEKEAREMELPDKVSTPASKDVSSSASESPFSLSKPFVTQKAIPVKKDPPKEKPIFDASLKKKKPRSILPFTTSMDHRSKDELHQDCLRLATCLKTKDHNEEVSPDLGDRIHLGLFADRASLHNMIDVEGKYHLENGHPELYQQLMLWKGDMKGVLQAAAERGELTDQLVAISPMVGYQAWVWTVEAFAKQLCFQEQYVKAASHLLSIHKVYEAVELLKVNHFYREAIVIAKARLRPEDPILKDLYTSWAALLEKDGHYSMAAKCYLGASSPYDAVKVLAKKGDVTSLKAAAELALISGEEELSASLSFRCAQELLLSRNWVGAQEVLQQQKTLFGQRLVFCLNELLCKCLSERNPCNRKSPVPPCYHSWELNRDASFFDMVIEVWQKELGMNTTEKATCAQEQLRSIEHPPSTSNTHPKQVLFHISHDLTLAALSYQAAAWNEAVKSILGAVTRSYDAGNFTLMQELCSIFLPEGCENLRDKLDSTNSQSMAACRSLEGFAAYGLLYDLWWNPPKDSTVLQKTGLDPVLCPSEQPALEQSSVSGPSSPEDTPDQTATKMDENLSSTTEFQRCEPESDSRTSSVDLVDRQSKLNGCKVLLSEATAALQNTQRDIAEVQQILADMIHQHQQQRNNLQESTNGSIQEGNVPQSSENESDKPSSDKSQINGKDEVKETITLPELTKRLLEAKQKLAEFPDSLKFYPFPDVLECCLVLLHMGSQCPPELREQALDLLRKHGSANVYKKAGGKFLT</sequence>
<feature type="compositionally biased region" description="Polar residues" evidence="5">
    <location>
        <begin position="1319"/>
        <end position="1351"/>
    </location>
</feature>
<dbReference type="GO" id="GO:0032797">
    <property type="term" value="C:SMN complex"/>
    <property type="evidence" value="ECO:0007669"/>
    <property type="project" value="TreeGrafter"/>
</dbReference>
<feature type="compositionally biased region" description="Basic and acidic residues" evidence="5">
    <location>
        <begin position="717"/>
        <end position="733"/>
    </location>
</feature>
<feature type="region of interest" description="Disordered" evidence="5">
    <location>
        <begin position="1409"/>
        <end position="1454"/>
    </location>
</feature>
<feature type="compositionally biased region" description="Polar residues" evidence="5">
    <location>
        <begin position="1409"/>
        <end position="1434"/>
    </location>
</feature>
<dbReference type="Pfam" id="PF23777">
    <property type="entry name" value="GEMI5_RBS"/>
    <property type="match status" value="1"/>
</dbReference>
<dbReference type="InterPro" id="IPR011047">
    <property type="entry name" value="Quinoprotein_ADH-like_sf"/>
</dbReference>
<dbReference type="Gene3D" id="2.130.10.10">
    <property type="entry name" value="YVTN repeat-like/Quinoprotein amine dehydrogenase"/>
    <property type="match status" value="2"/>
</dbReference>
<evidence type="ECO:0000256" key="4">
    <source>
        <dbReference type="SAM" id="Coils"/>
    </source>
</evidence>
<dbReference type="PROSITE" id="PS50294">
    <property type="entry name" value="WD_REPEATS_REGION"/>
    <property type="match status" value="2"/>
</dbReference>
<proteinExistence type="predicted"/>
<dbReference type="Pfam" id="PF00400">
    <property type="entry name" value="WD40"/>
    <property type="match status" value="1"/>
</dbReference>
<feature type="domain" description="Gem-associated protein 5 second beta-propeller" evidence="8">
    <location>
        <begin position="386"/>
        <end position="701"/>
    </location>
</feature>
<dbReference type="InterPro" id="IPR015943">
    <property type="entry name" value="WD40/YVTN_repeat-like_dom_sf"/>
</dbReference>
<dbReference type="InterPro" id="IPR019775">
    <property type="entry name" value="WD40_repeat_CS"/>
</dbReference>